<dbReference type="Gramene" id="C.cajan_41318.t">
    <property type="protein sequence ID" value="C.cajan_41318.t.cds1"/>
    <property type="gene ID" value="C.cajan_41318"/>
</dbReference>
<dbReference type="AlphaFoldDB" id="A0A151R563"/>
<dbReference type="Proteomes" id="UP000075243">
    <property type="component" value="Unassembled WGS sequence"/>
</dbReference>
<feature type="non-terminal residue" evidence="1">
    <location>
        <position position="1"/>
    </location>
</feature>
<sequence>FIQVSISNHKSIDASIKNLEVQVTQLAKQLVEKSSGSFSTNTKANPKGHCNSIVTRSGKMVLGGSGKEKKMM</sequence>
<protein>
    <submittedName>
        <fullName evidence="1">Uncharacterized protein</fullName>
    </submittedName>
</protein>
<evidence type="ECO:0000313" key="2">
    <source>
        <dbReference type="Proteomes" id="UP000075243"/>
    </source>
</evidence>
<dbReference type="EMBL" id="KQ484083">
    <property type="protein sequence ID" value="KYP37652.1"/>
    <property type="molecule type" value="Genomic_DNA"/>
</dbReference>
<keyword evidence="2" id="KW-1185">Reference proteome</keyword>
<name>A0A151R563_CAJCA</name>
<reference evidence="1" key="1">
    <citation type="journal article" date="2012" name="Nat. Biotechnol.">
        <title>Draft genome sequence of pigeonpea (Cajanus cajan), an orphan legume crop of resource-poor farmers.</title>
        <authorList>
            <person name="Varshney R.K."/>
            <person name="Chen W."/>
            <person name="Li Y."/>
            <person name="Bharti A.K."/>
            <person name="Saxena R.K."/>
            <person name="Schlueter J.A."/>
            <person name="Donoghue M.T."/>
            <person name="Azam S."/>
            <person name="Fan G."/>
            <person name="Whaley A.M."/>
            <person name="Farmer A.D."/>
            <person name="Sheridan J."/>
            <person name="Iwata A."/>
            <person name="Tuteja R."/>
            <person name="Penmetsa R.V."/>
            <person name="Wu W."/>
            <person name="Upadhyaya H.D."/>
            <person name="Yang S.P."/>
            <person name="Shah T."/>
            <person name="Saxena K.B."/>
            <person name="Michael T."/>
            <person name="McCombie W.R."/>
            <person name="Yang B."/>
            <person name="Zhang G."/>
            <person name="Yang H."/>
            <person name="Wang J."/>
            <person name="Spillane C."/>
            <person name="Cook D.R."/>
            <person name="May G.D."/>
            <person name="Xu X."/>
            <person name="Jackson S.A."/>
        </authorList>
    </citation>
    <scope>NUCLEOTIDE SEQUENCE [LARGE SCALE GENOMIC DNA]</scope>
</reference>
<evidence type="ECO:0000313" key="1">
    <source>
        <dbReference type="EMBL" id="KYP37652.1"/>
    </source>
</evidence>
<organism evidence="1 2">
    <name type="scientific">Cajanus cajan</name>
    <name type="common">Pigeon pea</name>
    <name type="synonym">Cajanus indicus</name>
    <dbReference type="NCBI Taxonomy" id="3821"/>
    <lineage>
        <taxon>Eukaryota</taxon>
        <taxon>Viridiplantae</taxon>
        <taxon>Streptophyta</taxon>
        <taxon>Embryophyta</taxon>
        <taxon>Tracheophyta</taxon>
        <taxon>Spermatophyta</taxon>
        <taxon>Magnoliopsida</taxon>
        <taxon>eudicotyledons</taxon>
        <taxon>Gunneridae</taxon>
        <taxon>Pentapetalae</taxon>
        <taxon>rosids</taxon>
        <taxon>fabids</taxon>
        <taxon>Fabales</taxon>
        <taxon>Fabaceae</taxon>
        <taxon>Papilionoideae</taxon>
        <taxon>50 kb inversion clade</taxon>
        <taxon>NPAAA clade</taxon>
        <taxon>indigoferoid/millettioid clade</taxon>
        <taxon>Phaseoleae</taxon>
        <taxon>Cajanus</taxon>
    </lineage>
</organism>
<proteinExistence type="predicted"/>
<accession>A0A151R563</accession>
<gene>
    <name evidence="1" type="ORF">KK1_041143</name>
</gene>